<dbReference type="Pfam" id="PF11951">
    <property type="entry name" value="Fungal_trans_2"/>
    <property type="match status" value="1"/>
</dbReference>
<keyword evidence="1" id="KW-0479">Metal-binding</keyword>
<accession>A0AAD6MXV3</accession>
<dbReference type="Proteomes" id="UP001215712">
    <property type="component" value="Unassembled WGS sequence"/>
</dbReference>
<dbReference type="PANTHER" id="PTHR36206">
    <property type="entry name" value="ASPERCRYPTIN BIOSYNTHESIS CLUSTER-SPECIFIC TRANSCRIPTION REGULATOR ATNN-RELATED"/>
    <property type="match status" value="1"/>
</dbReference>
<evidence type="ECO:0000256" key="3">
    <source>
        <dbReference type="ARBA" id="ARBA00023015"/>
    </source>
</evidence>
<comment type="caution">
    <text evidence="8">The sequence shown here is derived from an EMBL/GenBank/DDBJ whole genome shotgun (WGS) entry which is preliminary data.</text>
</comment>
<dbReference type="Gene3D" id="4.10.240.10">
    <property type="entry name" value="Zn(2)-C6 fungal-type DNA-binding domain"/>
    <property type="match status" value="1"/>
</dbReference>
<dbReference type="AlphaFoldDB" id="A0AAD6MXV3"/>
<dbReference type="SUPFAM" id="SSF57701">
    <property type="entry name" value="Zn2/Cys6 DNA-binding domain"/>
    <property type="match status" value="1"/>
</dbReference>
<dbReference type="PROSITE" id="PS00463">
    <property type="entry name" value="ZN2_CY6_FUNGAL_1"/>
    <property type="match status" value="1"/>
</dbReference>
<keyword evidence="2" id="KW-0862">Zinc</keyword>
<evidence type="ECO:0000256" key="2">
    <source>
        <dbReference type="ARBA" id="ARBA00022833"/>
    </source>
</evidence>
<sequence>MEVAVKSSRKSTRRSRNGCRTCRARHIKCDEAPGACKNCTSTKRQCDGYDIGRLQGKKKRKPSVAALQDVGIHLGWVATSDEQRCFSFFMNCSVPDLTDFFNAPLWQKQALQMSLGDRAVYHAANMLGALHEDSNDNNMRLSGENLRRSQHRVALEQASRSFAHLHRRKASRDPQFQEVVLLCCLLFIMGDMVLGRYDHAFNHLRSGLRVLKEAKQKQKINKCLLETYARLEALAPHFGTGQPLLFPRIELGSPELDLSIPFKTPADVHKYVCGYSNIAVPFLAKCWSLSPAQRAADYFELARERDVLIASFRRIELMLDDFYRDFEPGATYQERKAVEVLRLQIPGQYISLETCLIEGAAPESLLPSFTRQMAAHDRFMAMFPERPTISLGHGVIPSLGVVVTRAPTYSIRLRALHALASWPHCEGFLNSNVVACVGIECLKAELLRNGHMEIPVLNENEREELTKFWSETMKSVPQLESWSPVRSAQILQATSP</sequence>
<keyword evidence="3" id="KW-0805">Transcription regulation</keyword>
<dbReference type="PROSITE" id="PS50048">
    <property type="entry name" value="ZN2_CY6_FUNGAL_2"/>
    <property type="match status" value="1"/>
</dbReference>
<evidence type="ECO:0000313" key="8">
    <source>
        <dbReference type="EMBL" id="KAJ5732352.1"/>
    </source>
</evidence>
<dbReference type="GO" id="GO:0008270">
    <property type="term" value="F:zinc ion binding"/>
    <property type="evidence" value="ECO:0007669"/>
    <property type="project" value="InterPro"/>
</dbReference>
<dbReference type="GO" id="GO:0000981">
    <property type="term" value="F:DNA-binding transcription factor activity, RNA polymerase II-specific"/>
    <property type="evidence" value="ECO:0007669"/>
    <property type="project" value="InterPro"/>
</dbReference>
<dbReference type="SMART" id="SM00066">
    <property type="entry name" value="GAL4"/>
    <property type="match status" value="1"/>
</dbReference>
<keyword evidence="6" id="KW-0539">Nucleus</keyword>
<name>A0AAD6MXV3_9EURO</name>
<dbReference type="InterPro" id="IPR001138">
    <property type="entry name" value="Zn2Cys6_DnaBD"/>
</dbReference>
<dbReference type="InterPro" id="IPR052360">
    <property type="entry name" value="Transcr_Regulatory_Proteins"/>
</dbReference>
<keyword evidence="9" id="KW-1185">Reference proteome</keyword>
<evidence type="ECO:0000256" key="5">
    <source>
        <dbReference type="ARBA" id="ARBA00023163"/>
    </source>
</evidence>
<reference evidence="8" key="1">
    <citation type="journal article" date="2023" name="IMA Fungus">
        <title>Comparative genomic study of the Penicillium genus elucidates a diverse pangenome and 15 lateral gene transfer events.</title>
        <authorList>
            <person name="Petersen C."/>
            <person name="Sorensen T."/>
            <person name="Nielsen M.R."/>
            <person name="Sondergaard T.E."/>
            <person name="Sorensen J.L."/>
            <person name="Fitzpatrick D.A."/>
            <person name="Frisvad J.C."/>
            <person name="Nielsen K.L."/>
        </authorList>
    </citation>
    <scope>NUCLEOTIDE SEQUENCE</scope>
    <source>
        <strain evidence="8">IBT 17514</strain>
    </source>
</reference>
<evidence type="ECO:0000256" key="1">
    <source>
        <dbReference type="ARBA" id="ARBA00022723"/>
    </source>
</evidence>
<dbReference type="GO" id="GO:0003677">
    <property type="term" value="F:DNA binding"/>
    <property type="evidence" value="ECO:0007669"/>
    <property type="project" value="UniProtKB-KW"/>
</dbReference>
<reference evidence="8" key="2">
    <citation type="submission" date="2023-01" db="EMBL/GenBank/DDBJ databases">
        <authorList>
            <person name="Petersen C."/>
        </authorList>
    </citation>
    <scope>NUCLEOTIDE SEQUENCE</scope>
    <source>
        <strain evidence="8">IBT 17514</strain>
    </source>
</reference>
<evidence type="ECO:0000256" key="6">
    <source>
        <dbReference type="ARBA" id="ARBA00023242"/>
    </source>
</evidence>
<dbReference type="InterPro" id="IPR036864">
    <property type="entry name" value="Zn2-C6_fun-type_DNA-bd_sf"/>
</dbReference>
<dbReference type="PANTHER" id="PTHR36206:SF16">
    <property type="entry name" value="TRANSCRIPTION FACTOR DOMAIN-CONTAINING PROTEIN-RELATED"/>
    <property type="match status" value="1"/>
</dbReference>
<gene>
    <name evidence="8" type="ORF">N7493_003833</name>
</gene>
<evidence type="ECO:0000259" key="7">
    <source>
        <dbReference type="PROSITE" id="PS50048"/>
    </source>
</evidence>
<evidence type="ECO:0000256" key="4">
    <source>
        <dbReference type="ARBA" id="ARBA00023125"/>
    </source>
</evidence>
<dbReference type="Pfam" id="PF00172">
    <property type="entry name" value="Zn_clus"/>
    <property type="match status" value="1"/>
</dbReference>
<proteinExistence type="predicted"/>
<evidence type="ECO:0000313" key="9">
    <source>
        <dbReference type="Proteomes" id="UP001215712"/>
    </source>
</evidence>
<keyword evidence="5" id="KW-0804">Transcription</keyword>
<keyword evidence="4" id="KW-0238">DNA-binding</keyword>
<protein>
    <recommendedName>
        <fullName evidence="7">Zn(2)-C6 fungal-type domain-containing protein</fullName>
    </recommendedName>
</protein>
<organism evidence="8 9">
    <name type="scientific">Penicillium malachiteum</name>
    <dbReference type="NCBI Taxonomy" id="1324776"/>
    <lineage>
        <taxon>Eukaryota</taxon>
        <taxon>Fungi</taxon>
        <taxon>Dikarya</taxon>
        <taxon>Ascomycota</taxon>
        <taxon>Pezizomycotina</taxon>
        <taxon>Eurotiomycetes</taxon>
        <taxon>Eurotiomycetidae</taxon>
        <taxon>Eurotiales</taxon>
        <taxon>Aspergillaceae</taxon>
        <taxon>Penicillium</taxon>
    </lineage>
</organism>
<dbReference type="CDD" id="cd00067">
    <property type="entry name" value="GAL4"/>
    <property type="match status" value="1"/>
</dbReference>
<dbReference type="EMBL" id="JAQJAN010000004">
    <property type="protein sequence ID" value="KAJ5732352.1"/>
    <property type="molecule type" value="Genomic_DNA"/>
</dbReference>
<dbReference type="InterPro" id="IPR021858">
    <property type="entry name" value="Fun_TF"/>
</dbReference>
<feature type="domain" description="Zn(2)-C6 fungal-type" evidence="7">
    <location>
        <begin position="18"/>
        <end position="46"/>
    </location>
</feature>